<evidence type="ECO:0000256" key="5">
    <source>
        <dbReference type="ARBA" id="ARBA00022787"/>
    </source>
</evidence>
<feature type="region of interest" description="Disordered" evidence="11">
    <location>
        <begin position="592"/>
        <end position="635"/>
    </location>
</feature>
<dbReference type="InterPro" id="IPR031468">
    <property type="entry name" value="SMP_LBD"/>
</dbReference>
<comment type="function">
    <text evidence="10">Component of the ERMES/MDM complex, which serves as a molecular tether to connect the endoplasmic reticulum (ER) and mitochondria. Components of this complex are involved in the control of mitochondrial shape and protein biogenesis, and function in nonvesicular lipid trafficking between the ER and mitochondria. MDM34 is required for the interaction of the ER-resident membrane protein MMM1 and the outer mitochondrial membrane-resident beta-barrel protein MDM10.</text>
</comment>
<gene>
    <name evidence="10" type="primary">MDM34</name>
    <name evidence="13" type="ORF">BQ2448_6034</name>
</gene>
<dbReference type="HAMAP" id="MF_03105">
    <property type="entry name" value="Mdm34"/>
    <property type="match status" value="1"/>
</dbReference>
<dbReference type="GO" id="GO:1990456">
    <property type="term" value="P:mitochondrion-endoplasmic reticulum membrane tethering"/>
    <property type="evidence" value="ECO:0007669"/>
    <property type="project" value="TreeGrafter"/>
</dbReference>
<dbReference type="GO" id="GO:0007005">
    <property type="term" value="P:mitochondrion organization"/>
    <property type="evidence" value="ECO:0007669"/>
    <property type="project" value="InterPro"/>
</dbReference>
<evidence type="ECO:0000259" key="12">
    <source>
        <dbReference type="PROSITE" id="PS51847"/>
    </source>
</evidence>
<comment type="domain">
    <text evidence="10">Lacks alpha-helical transmembrane segments, suggesting that it resides in the membrane via beta-sheet conformations similar to those predicted for other outer membrane proteins and porin.</text>
</comment>
<evidence type="ECO:0000313" key="14">
    <source>
        <dbReference type="Proteomes" id="UP000198372"/>
    </source>
</evidence>
<name>A0A238FNZ4_9BASI</name>
<evidence type="ECO:0000256" key="2">
    <source>
        <dbReference type="ARBA" id="ARBA00022448"/>
    </source>
</evidence>
<comment type="subunit">
    <text evidence="10">Component of the ER-mitochondria encounter structure (ERMES) or MDM complex, composed of MMM1, MDM10, MDM12 and MDM34.</text>
</comment>
<accession>A0A238FNZ4</accession>
<evidence type="ECO:0000256" key="8">
    <source>
        <dbReference type="ARBA" id="ARBA00023128"/>
    </source>
</evidence>
<evidence type="ECO:0000256" key="6">
    <source>
        <dbReference type="ARBA" id="ARBA00023055"/>
    </source>
</evidence>
<dbReference type="InterPro" id="IPR058825">
    <property type="entry name" value="MDM34_N"/>
</dbReference>
<dbReference type="STRING" id="269621.A0A238FNZ4"/>
<dbReference type="CDD" id="cd21673">
    <property type="entry name" value="SMP_Mdm34"/>
    <property type="match status" value="1"/>
</dbReference>
<proteinExistence type="inferred from homology"/>
<dbReference type="Pfam" id="PF26545">
    <property type="entry name" value="Mdm34_N"/>
    <property type="match status" value="1"/>
</dbReference>
<evidence type="ECO:0000256" key="10">
    <source>
        <dbReference type="HAMAP-Rule" id="MF_03105"/>
    </source>
</evidence>
<dbReference type="AlphaFoldDB" id="A0A238FNZ4"/>
<evidence type="ECO:0000256" key="11">
    <source>
        <dbReference type="SAM" id="MobiDB-lite"/>
    </source>
</evidence>
<comment type="similarity">
    <text evidence="10">Belongs to the MDM34 family.</text>
</comment>
<keyword evidence="4 10" id="KW-0812">Transmembrane</keyword>
<dbReference type="PANTHER" id="PTHR28185:SF1">
    <property type="entry name" value="MITOCHONDRIAL DISTRIBUTION AND MORPHOLOGY PROTEIN 34"/>
    <property type="match status" value="1"/>
</dbReference>
<feature type="region of interest" description="Disordered" evidence="11">
    <location>
        <begin position="748"/>
        <end position="843"/>
    </location>
</feature>
<dbReference type="PROSITE" id="PS51847">
    <property type="entry name" value="SMP"/>
    <property type="match status" value="1"/>
</dbReference>
<keyword evidence="3 10" id="KW-1134">Transmembrane beta strand</keyword>
<dbReference type="Proteomes" id="UP000198372">
    <property type="component" value="Unassembled WGS sequence"/>
</dbReference>
<evidence type="ECO:0000256" key="7">
    <source>
        <dbReference type="ARBA" id="ARBA00023121"/>
    </source>
</evidence>
<sequence length="843" mass="90450">MSFNFEWPEFSPEFYDSAKEMLAQALNKGETPPIIADRIEVKELNMGTIPPELEILEIGDLSTDRFRGIFRLSYSGDAYIVLQTKVQANPLNVPRPALDILGTPRILFAAAPLVVPMTLRLSNLSLRAIVVLVVSRQKGITLVFKNDPLEAVNVSSSFDGVESVAGYIQREIEAQLREAFRSDLPSVIHRLSQKWLSGEVKAASEGPAMPGSKTGGMPNEFSKEAKIQTRTTVGTGTKAKTRALTTRLGDLSLDDDAAESVEYRSEGGTTSYTTLGGREGHSEMRRGLEDKSDRSMGMQRRRPRGHARSSSFASSSASILDVLDSVPESIENYDPTYGLRPESTPENTGFANYERVVRTGARGRGLGDVLDEQGKEDVDSLDFELVGMPDLDGVGDAKWRSGGPHLAQERYRPSEFDDEDDDGLDFDDLDRDYPPHRYETIPAVGGGTITRPRVFHTQSQMRTRTYSQGSLTAHGSPSTTAATARARLGRISTESIVSDPFGSPPDHTSPGGGVLETLRLHGAGTALIAGASSARFPFPKLSASTAAGAKQTHPSMARASSVPNVRRGMFQTHRSALSSQLSMSGVATRGPSSVASGYSSPPSSITSPIMIGDERRDGPGEEEEEALVYPPTRPTPIDLLSCSPSSILNDSYDDDLPITLNPSNNEQCGHLATLNHSNYTLSPFTRNHEHFTARSTPHGNVRVKAEVGDVAALGQAGKSMIPIGISREGNSGAPIKAKRKRIHRIGAAAAARSEQSISSGMSSGAGSNESWSRSRVSPPIMGERGTRPLNGSVSGRRWGGDGMMTPGLGSSVGGMRMGRAPSELSDYFPSMSDLGRSGAVKRG</sequence>
<dbReference type="GO" id="GO:0015914">
    <property type="term" value="P:phospholipid transport"/>
    <property type="evidence" value="ECO:0007669"/>
    <property type="project" value="TreeGrafter"/>
</dbReference>
<keyword evidence="14" id="KW-1185">Reference proteome</keyword>
<keyword evidence="2" id="KW-0813">Transport</keyword>
<feature type="compositionally biased region" description="Basic and acidic residues" evidence="11">
    <location>
        <begin position="278"/>
        <end position="294"/>
    </location>
</feature>
<protein>
    <recommendedName>
        <fullName evidence="10">Mitochondrial distribution and morphology protein 34</fullName>
    </recommendedName>
</protein>
<comment type="subcellular location">
    <subcellularLocation>
        <location evidence="1">Membrane</location>
    </subcellularLocation>
    <subcellularLocation>
        <location evidence="10">Mitochondrion outer membrane</location>
        <topology evidence="10">Multi-pass membrane protein</topology>
    </subcellularLocation>
    <text evidence="10">The ERMES/MDM complex localizes to a few discrete foci (around 10 per single cell), that represent mitochondria-endoplasmic reticulum junctions. These foci are often found next to mtDNA nucleoids.</text>
</comment>
<keyword evidence="6" id="KW-0445">Lipid transport</keyword>
<feature type="compositionally biased region" description="Low complexity" evidence="11">
    <location>
        <begin position="308"/>
        <end position="317"/>
    </location>
</feature>
<feature type="compositionally biased region" description="Low complexity" evidence="11">
    <location>
        <begin position="592"/>
        <end position="608"/>
    </location>
</feature>
<feature type="compositionally biased region" description="Acidic residues" evidence="11">
    <location>
        <begin position="416"/>
        <end position="430"/>
    </location>
</feature>
<dbReference type="GO" id="GO:0032865">
    <property type="term" value="C:ERMES complex"/>
    <property type="evidence" value="ECO:0007669"/>
    <property type="project" value="UniProtKB-UniRule"/>
</dbReference>
<keyword evidence="7" id="KW-0446">Lipid-binding</keyword>
<reference evidence="14" key="1">
    <citation type="submission" date="2016-09" db="EMBL/GenBank/DDBJ databases">
        <authorList>
            <person name="Jeantristanb JTB J.-T."/>
            <person name="Ricardo R."/>
        </authorList>
    </citation>
    <scope>NUCLEOTIDE SEQUENCE [LARGE SCALE GENOMIC DNA]</scope>
</reference>
<feature type="domain" description="SMP-LTD" evidence="12">
    <location>
        <begin position="1"/>
        <end position="193"/>
    </location>
</feature>
<evidence type="ECO:0000256" key="4">
    <source>
        <dbReference type="ARBA" id="ARBA00022692"/>
    </source>
</evidence>
<feature type="compositionally biased region" description="Low complexity" evidence="11">
    <location>
        <begin position="748"/>
        <end position="770"/>
    </location>
</feature>
<dbReference type="EMBL" id="FMSP01000019">
    <property type="protein sequence ID" value="SCV73604.1"/>
    <property type="molecule type" value="Genomic_DNA"/>
</dbReference>
<organism evidence="13 14">
    <name type="scientific">Microbotryum intermedium</name>
    <dbReference type="NCBI Taxonomy" id="269621"/>
    <lineage>
        <taxon>Eukaryota</taxon>
        <taxon>Fungi</taxon>
        <taxon>Dikarya</taxon>
        <taxon>Basidiomycota</taxon>
        <taxon>Pucciniomycotina</taxon>
        <taxon>Microbotryomycetes</taxon>
        <taxon>Microbotryales</taxon>
        <taxon>Microbotryaceae</taxon>
        <taxon>Microbotryum</taxon>
    </lineage>
</organism>
<dbReference type="InterPro" id="IPR027536">
    <property type="entry name" value="MDM34"/>
</dbReference>
<feature type="region of interest" description="Disordered" evidence="11">
    <location>
        <begin position="260"/>
        <end position="317"/>
    </location>
</feature>
<evidence type="ECO:0000313" key="13">
    <source>
        <dbReference type="EMBL" id="SCV73604.1"/>
    </source>
</evidence>
<dbReference type="PANTHER" id="PTHR28185">
    <property type="entry name" value="MITOCHONDRIAL DISTRIBUTION AND MORPHOLOGY PROTEIN 34"/>
    <property type="match status" value="1"/>
</dbReference>
<keyword evidence="5 10" id="KW-1000">Mitochondrion outer membrane</keyword>
<feature type="region of interest" description="Disordered" evidence="11">
    <location>
        <begin position="395"/>
        <end position="432"/>
    </location>
</feature>
<evidence type="ECO:0000256" key="1">
    <source>
        <dbReference type="ARBA" id="ARBA00004370"/>
    </source>
</evidence>
<keyword evidence="9 10" id="KW-0472">Membrane</keyword>
<evidence type="ECO:0000256" key="3">
    <source>
        <dbReference type="ARBA" id="ARBA00022452"/>
    </source>
</evidence>
<keyword evidence="8 10" id="KW-0496">Mitochondrion</keyword>
<dbReference type="OrthoDB" id="17927at2759"/>
<dbReference type="GO" id="GO:0008289">
    <property type="term" value="F:lipid binding"/>
    <property type="evidence" value="ECO:0007669"/>
    <property type="project" value="UniProtKB-KW"/>
</dbReference>
<evidence type="ECO:0000256" key="9">
    <source>
        <dbReference type="ARBA" id="ARBA00023136"/>
    </source>
</evidence>